<name>A0A0A2TQK9_9BACI</name>
<reference evidence="2 3" key="1">
    <citation type="journal article" date="2015" name="Stand. Genomic Sci.">
        <title>High quality draft genome sequence of the moderately halophilic bacterium Pontibacillus yanchengensis Y32(T) and comparison among Pontibacillus genomes.</title>
        <authorList>
            <person name="Huang J."/>
            <person name="Qiao Z.X."/>
            <person name="Tang J.W."/>
            <person name="Wang G."/>
        </authorList>
    </citation>
    <scope>NUCLEOTIDE SEQUENCE [LARGE SCALE GENOMIC DNA]</scope>
    <source>
        <strain evidence="2 3">Y32</strain>
    </source>
</reference>
<dbReference type="eggNOG" id="ENOG5030CDY">
    <property type="taxonomic scope" value="Bacteria"/>
</dbReference>
<keyword evidence="3" id="KW-1185">Reference proteome</keyword>
<feature type="region of interest" description="Disordered" evidence="1">
    <location>
        <begin position="1"/>
        <end position="63"/>
    </location>
</feature>
<proteinExistence type="predicted"/>
<comment type="caution">
    <text evidence="2">The sequence shown here is derived from an EMBL/GenBank/DDBJ whole genome shotgun (WGS) entry which is preliminary data.</text>
</comment>
<sequence length="63" mass="7321">MTRGQSKKNKAKDDAKLSQTPEKDIVRDGRDVEYKEEFADENDLEAKERAEEADHRAKKKKKS</sequence>
<dbReference type="InterPro" id="IPR025435">
    <property type="entry name" value="YfhD-like"/>
</dbReference>
<evidence type="ECO:0008006" key="4">
    <source>
        <dbReference type="Google" id="ProtNLM"/>
    </source>
</evidence>
<dbReference type="RefSeq" id="WP_036822493.1">
    <property type="nucleotide sequence ID" value="NZ_AVBF01000056.1"/>
</dbReference>
<evidence type="ECO:0000313" key="3">
    <source>
        <dbReference type="Proteomes" id="UP000030147"/>
    </source>
</evidence>
<dbReference type="Pfam" id="PF14151">
    <property type="entry name" value="YfhD"/>
    <property type="match status" value="1"/>
</dbReference>
<feature type="compositionally biased region" description="Basic and acidic residues" evidence="1">
    <location>
        <begin position="44"/>
        <end position="55"/>
    </location>
</feature>
<feature type="compositionally biased region" description="Basic and acidic residues" evidence="1">
    <location>
        <begin position="11"/>
        <end position="37"/>
    </location>
</feature>
<feature type="compositionally biased region" description="Basic residues" evidence="1">
    <location>
        <begin position="1"/>
        <end position="10"/>
    </location>
</feature>
<dbReference type="AlphaFoldDB" id="A0A0A2TQK9"/>
<dbReference type="EMBL" id="AVBF01000056">
    <property type="protein sequence ID" value="KGP71595.1"/>
    <property type="molecule type" value="Genomic_DNA"/>
</dbReference>
<protein>
    <recommendedName>
        <fullName evidence="4">YfhD family protein</fullName>
    </recommendedName>
</protein>
<dbReference type="OrthoDB" id="2973490at2"/>
<organism evidence="2 3">
    <name type="scientific">Pontibacillus yanchengensis Y32</name>
    <dbReference type="NCBI Taxonomy" id="1385514"/>
    <lineage>
        <taxon>Bacteria</taxon>
        <taxon>Bacillati</taxon>
        <taxon>Bacillota</taxon>
        <taxon>Bacilli</taxon>
        <taxon>Bacillales</taxon>
        <taxon>Bacillaceae</taxon>
        <taxon>Pontibacillus</taxon>
    </lineage>
</organism>
<accession>A0A0A2TQK9</accession>
<gene>
    <name evidence="2" type="ORF">N782_18090</name>
</gene>
<evidence type="ECO:0000256" key="1">
    <source>
        <dbReference type="SAM" id="MobiDB-lite"/>
    </source>
</evidence>
<dbReference type="STRING" id="1385514.N782_18090"/>
<evidence type="ECO:0000313" key="2">
    <source>
        <dbReference type="EMBL" id="KGP71595.1"/>
    </source>
</evidence>
<dbReference type="Proteomes" id="UP000030147">
    <property type="component" value="Unassembled WGS sequence"/>
</dbReference>